<name>B0SZB3_CAUSK</name>
<dbReference type="InterPro" id="IPR002347">
    <property type="entry name" value="SDR_fam"/>
</dbReference>
<dbReference type="eggNOG" id="COG1028">
    <property type="taxonomic scope" value="Bacteria"/>
</dbReference>
<dbReference type="AlphaFoldDB" id="B0SZB3"/>
<dbReference type="NCBIfam" id="NF006123">
    <property type="entry name" value="PRK08267.1"/>
    <property type="match status" value="1"/>
</dbReference>
<dbReference type="PANTHER" id="PTHR43391:SF82">
    <property type="entry name" value="OXIDOREDUCTASE SADH-RELATED"/>
    <property type="match status" value="1"/>
</dbReference>
<evidence type="ECO:0000313" key="4">
    <source>
        <dbReference type="EMBL" id="ABZ73442.1"/>
    </source>
</evidence>
<dbReference type="InterPro" id="IPR036291">
    <property type="entry name" value="NAD(P)-bd_dom_sf"/>
</dbReference>
<dbReference type="Gene3D" id="3.40.50.720">
    <property type="entry name" value="NAD(P)-binding Rossmann-like Domain"/>
    <property type="match status" value="1"/>
</dbReference>
<dbReference type="STRING" id="366602.Caul_4322"/>
<dbReference type="PRINTS" id="PR00081">
    <property type="entry name" value="GDHRDH"/>
</dbReference>
<evidence type="ECO:0000256" key="1">
    <source>
        <dbReference type="ARBA" id="ARBA00006484"/>
    </source>
</evidence>
<comment type="similarity">
    <text evidence="1 3">Belongs to the short-chain dehydrogenases/reductases (SDR) family.</text>
</comment>
<dbReference type="HOGENOM" id="CLU_010194_2_1_5"/>
<dbReference type="PANTHER" id="PTHR43391">
    <property type="entry name" value="RETINOL DEHYDROGENASE-RELATED"/>
    <property type="match status" value="1"/>
</dbReference>
<accession>B0SZB3</accession>
<evidence type="ECO:0000256" key="2">
    <source>
        <dbReference type="ARBA" id="ARBA00023002"/>
    </source>
</evidence>
<evidence type="ECO:0000256" key="3">
    <source>
        <dbReference type="RuleBase" id="RU000363"/>
    </source>
</evidence>
<dbReference type="PRINTS" id="PR00080">
    <property type="entry name" value="SDRFAMILY"/>
</dbReference>
<dbReference type="SUPFAM" id="SSF51735">
    <property type="entry name" value="NAD(P)-binding Rossmann-fold domains"/>
    <property type="match status" value="1"/>
</dbReference>
<proteinExistence type="inferred from homology"/>
<dbReference type="KEGG" id="cak:Caul_4322"/>
<dbReference type="GO" id="GO:0016491">
    <property type="term" value="F:oxidoreductase activity"/>
    <property type="evidence" value="ECO:0007669"/>
    <property type="project" value="UniProtKB-KW"/>
</dbReference>
<dbReference type="OrthoDB" id="9793825at2"/>
<sequence length="269" mass="28280" precursor="true">MTATAQGRKAVFITGAASGIGLAAAKRFVAEGWFVGLSDIDTAGLKAALVAVGPANGAIFKLDVRDRAAWTAALADFASLTDGRLDVLLNNAGVARFGPFDSHDDADIDLQLDINIKGVVSGARAALPWLKATPGARLINISSCAGLYGSPSLAVYSATKFAVRGLSEALDVEWKPYGVGVACVMPWFVETPILNASQPGSNANMSDALKAGGLPVYPVEDAAEVIWRAVHGKELHYFVGKRAKQMRFASSHMPGALRKQLRSRSPLTT</sequence>
<gene>
    <name evidence="4" type="ordered locus">Caul_4322</name>
</gene>
<protein>
    <submittedName>
        <fullName evidence="4">Short-chain dehydrogenase/reductase SDR</fullName>
    </submittedName>
</protein>
<dbReference type="EMBL" id="CP000927">
    <property type="protein sequence ID" value="ABZ73442.1"/>
    <property type="molecule type" value="Genomic_DNA"/>
</dbReference>
<reference evidence="4" key="1">
    <citation type="submission" date="2008-01" db="EMBL/GenBank/DDBJ databases">
        <title>Complete sequence of chromosome of Caulobacter sp. K31.</title>
        <authorList>
            <consortium name="US DOE Joint Genome Institute"/>
            <person name="Copeland A."/>
            <person name="Lucas S."/>
            <person name="Lapidus A."/>
            <person name="Barry K."/>
            <person name="Glavina del Rio T."/>
            <person name="Dalin E."/>
            <person name="Tice H."/>
            <person name="Pitluck S."/>
            <person name="Bruce D."/>
            <person name="Goodwin L."/>
            <person name="Thompson L.S."/>
            <person name="Brettin T."/>
            <person name="Detter J.C."/>
            <person name="Han C."/>
            <person name="Schmutz J."/>
            <person name="Larimer F."/>
            <person name="Land M."/>
            <person name="Hauser L."/>
            <person name="Kyrpides N."/>
            <person name="Kim E."/>
            <person name="Stephens C."/>
            <person name="Richardson P."/>
        </authorList>
    </citation>
    <scope>NUCLEOTIDE SEQUENCE [LARGE SCALE GENOMIC DNA]</scope>
    <source>
        <strain evidence="4">K31</strain>
    </source>
</reference>
<organism evidence="4">
    <name type="scientific">Caulobacter sp. (strain K31)</name>
    <dbReference type="NCBI Taxonomy" id="366602"/>
    <lineage>
        <taxon>Bacteria</taxon>
        <taxon>Pseudomonadati</taxon>
        <taxon>Pseudomonadota</taxon>
        <taxon>Alphaproteobacteria</taxon>
        <taxon>Caulobacterales</taxon>
        <taxon>Caulobacteraceae</taxon>
        <taxon>Caulobacter</taxon>
    </lineage>
</organism>
<keyword evidence="2" id="KW-0560">Oxidoreductase</keyword>
<dbReference type="Pfam" id="PF00106">
    <property type="entry name" value="adh_short"/>
    <property type="match status" value="1"/>
</dbReference>